<feature type="transmembrane region" description="Helical" evidence="5">
    <location>
        <begin position="89"/>
        <end position="106"/>
    </location>
</feature>
<evidence type="ECO:0000259" key="6">
    <source>
        <dbReference type="Pfam" id="PF04932"/>
    </source>
</evidence>
<feature type="transmembrane region" description="Helical" evidence="5">
    <location>
        <begin position="234"/>
        <end position="252"/>
    </location>
</feature>
<evidence type="ECO:0000256" key="1">
    <source>
        <dbReference type="ARBA" id="ARBA00004141"/>
    </source>
</evidence>
<feature type="transmembrane region" description="Helical" evidence="5">
    <location>
        <begin position="118"/>
        <end position="138"/>
    </location>
</feature>
<feature type="transmembrane region" description="Helical" evidence="5">
    <location>
        <begin position="158"/>
        <end position="184"/>
    </location>
</feature>
<gene>
    <name evidence="7" type="primary">wzy</name>
</gene>
<dbReference type="InterPro" id="IPR051533">
    <property type="entry name" value="WaaL-like"/>
</dbReference>
<evidence type="ECO:0000256" key="5">
    <source>
        <dbReference type="SAM" id="Phobius"/>
    </source>
</evidence>
<name>B5L3Q0_SHIDY</name>
<protein>
    <submittedName>
        <fullName evidence="7">Wzy</fullName>
    </submittedName>
</protein>
<proteinExistence type="predicted"/>
<feature type="transmembrane region" description="Helical" evidence="5">
    <location>
        <begin position="34"/>
        <end position="52"/>
    </location>
</feature>
<comment type="subcellular location">
    <subcellularLocation>
        <location evidence="1">Membrane</location>
        <topology evidence="1">Multi-pass membrane protein</topology>
    </subcellularLocation>
</comment>
<reference evidence="7" key="1">
    <citation type="journal article" date="2008" name="FEMS Microbiol. Rev.">
        <title>Structure and genetics of Shigella O antigens.</title>
        <authorList>
            <person name="Liu B."/>
            <person name="Knirel Y.A."/>
            <person name="Feng L."/>
            <person name="Perepelov A.V."/>
            <person name="Senchenkova S.N."/>
            <person name="Wang Q."/>
            <person name="Reeves P.R."/>
            <person name="Wang L."/>
        </authorList>
    </citation>
    <scope>NUCLEOTIDE SEQUENCE</scope>
</reference>
<keyword evidence="3 5" id="KW-1133">Transmembrane helix</keyword>
<dbReference type="PANTHER" id="PTHR37422">
    <property type="entry name" value="TEICHURONIC ACID BIOSYNTHESIS PROTEIN TUAE"/>
    <property type="match status" value="1"/>
</dbReference>
<dbReference type="EMBL" id="EU296402">
    <property type="protein sequence ID" value="ACD36984.1"/>
    <property type="molecule type" value="Genomic_DNA"/>
</dbReference>
<feature type="transmembrane region" description="Helical" evidence="5">
    <location>
        <begin position="196"/>
        <end position="228"/>
    </location>
</feature>
<feature type="transmembrane region" description="Helical" evidence="5">
    <location>
        <begin position="370"/>
        <end position="397"/>
    </location>
</feature>
<dbReference type="AlphaFoldDB" id="B5L3Q0"/>
<feature type="transmembrane region" description="Helical" evidence="5">
    <location>
        <begin position="273"/>
        <end position="292"/>
    </location>
</feature>
<dbReference type="InterPro" id="IPR007016">
    <property type="entry name" value="O-antigen_ligase-rel_domated"/>
</dbReference>
<keyword evidence="2 5" id="KW-0812">Transmembrane</keyword>
<feature type="domain" description="O-antigen ligase-related" evidence="6">
    <location>
        <begin position="199"/>
        <end position="349"/>
    </location>
</feature>
<evidence type="ECO:0000313" key="7">
    <source>
        <dbReference type="EMBL" id="ACD36984.1"/>
    </source>
</evidence>
<dbReference type="RefSeq" id="WP_000995655.1">
    <property type="nucleotide sequence ID" value="NZ_CP026840.1"/>
</dbReference>
<feature type="transmembrane region" description="Helical" evidence="5">
    <location>
        <begin position="7"/>
        <end position="28"/>
    </location>
</feature>
<evidence type="ECO:0000256" key="4">
    <source>
        <dbReference type="ARBA" id="ARBA00023136"/>
    </source>
</evidence>
<accession>B5L3Q0</accession>
<dbReference type="GO" id="GO:0016020">
    <property type="term" value="C:membrane"/>
    <property type="evidence" value="ECO:0007669"/>
    <property type="project" value="UniProtKB-SubCell"/>
</dbReference>
<sequence>MNCKFNIWDIQLGLILISVLSYAFLNLGFLPLNISHLIILFVLITLSVNLLISQSIKITGLFLTLFVSFILLSAYSLLKYYDVQKVKNIINFFIFFSVAAIVINNCSADKIIKFYYKLTKIFIFFALLQWVLYYLNIGTLYTYSFLGLKEVNISTSGYLIRLFSIASEPAALCGILLPAIYLSINRIVNKGKEVTLSYSVIVLFVILNTFSLVGYIYIIICLIVALYVGNKISLSKIFIFTICLALLVFILFQSDSIQQRLNEITSLDKMASSDNLSVIAIYSNLQIALISLSDNLIFGGGIFSHPYTYDHYISQLYAGGGPRMELNKDDAASLYIRALSETGILGFCILNGLIIYLMKRCDKSKINYPYNIAFTIAFALLGIRAGSVNYIIIWFYFFSAIRFVNEGRLK</sequence>
<dbReference type="Pfam" id="PF04932">
    <property type="entry name" value="Wzy_C"/>
    <property type="match status" value="1"/>
</dbReference>
<feature type="transmembrane region" description="Helical" evidence="5">
    <location>
        <begin position="334"/>
        <end position="358"/>
    </location>
</feature>
<keyword evidence="4 5" id="KW-0472">Membrane</keyword>
<dbReference type="PANTHER" id="PTHR37422:SF13">
    <property type="entry name" value="LIPOPOLYSACCHARIDE BIOSYNTHESIS PROTEIN PA4999-RELATED"/>
    <property type="match status" value="1"/>
</dbReference>
<feature type="transmembrane region" description="Helical" evidence="5">
    <location>
        <begin position="59"/>
        <end position="77"/>
    </location>
</feature>
<organism evidence="7">
    <name type="scientific">Shigella dysenteriae</name>
    <dbReference type="NCBI Taxonomy" id="622"/>
    <lineage>
        <taxon>Bacteria</taxon>
        <taxon>Pseudomonadati</taxon>
        <taxon>Pseudomonadota</taxon>
        <taxon>Gammaproteobacteria</taxon>
        <taxon>Enterobacterales</taxon>
        <taxon>Enterobacteriaceae</taxon>
        <taxon>Shigella</taxon>
    </lineage>
</organism>
<evidence type="ECO:0000256" key="3">
    <source>
        <dbReference type="ARBA" id="ARBA00022989"/>
    </source>
</evidence>
<evidence type="ECO:0000256" key="2">
    <source>
        <dbReference type="ARBA" id="ARBA00022692"/>
    </source>
</evidence>